<comment type="caution">
    <text evidence="1">The sequence shown here is derived from an EMBL/GenBank/DDBJ whole genome shotgun (WGS) entry which is preliminary data.</text>
</comment>
<name>A0A839SEV7_9SPHI</name>
<dbReference type="OrthoDB" id="794106at2"/>
<accession>A0A839SEV7</accession>
<dbReference type="AlphaFoldDB" id="A0A839SEV7"/>
<proteinExistence type="predicted"/>
<sequence>MDHFREVKNTLSWHNEGKFNAELVNGIITKLNFCEPGKGPDDPGKVLTSTNFKYLRAVYACLGDLFNFIEEENKRLGYSYARETPIPQRNEEEIVENYNMPAETRLRPLKNYDHQPVLAQDNELNAELRDIG</sequence>
<evidence type="ECO:0000313" key="2">
    <source>
        <dbReference type="Proteomes" id="UP000539265"/>
    </source>
</evidence>
<keyword evidence="2" id="KW-1185">Reference proteome</keyword>
<gene>
    <name evidence="1" type="ORF">FHS11_001484</name>
</gene>
<evidence type="ECO:0000313" key="1">
    <source>
        <dbReference type="EMBL" id="MBB3055067.1"/>
    </source>
</evidence>
<dbReference type="RefSeq" id="WP_096355038.1">
    <property type="nucleotide sequence ID" value="NZ_AP017313.1"/>
</dbReference>
<dbReference type="EMBL" id="JACHWX010000003">
    <property type="protein sequence ID" value="MBB3055067.1"/>
    <property type="molecule type" value="Genomic_DNA"/>
</dbReference>
<protein>
    <submittedName>
        <fullName evidence="1">Uncharacterized protein</fullName>
    </submittedName>
</protein>
<organism evidence="1 2">
    <name type="scientific">Mucilaginibacter gotjawali</name>
    <dbReference type="NCBI Taxonomy" id="1550579"/>
    <lineage>
        <taxon>Bacteria</taxon>
        <taxon>Pseudomonadati</taxon>
        <taxon>Bacteroidota</taxon>
        <taxon>Sphingobacteriia</taxon>
        <taxon>Sphingobacteriales</taxon>
        <taxon>Sphingobacteriaceae</taxon>
        <taxon>Mucilaginibacter</taxon>
    </lineage>
</organism>
<reference evidence="1" key="1">
    <citation type="submission" date="2020-08" db="EMBL/GenBank/DDBJ databases">
        <title>Genomic Encyclopedia of Type Strains, Phase III (KMG-III): the genomes of soil and plant-associated and newly described type strains.</title>
        <authorList>
            <person name="Whitman W."/>
        </authorList>
    </citation>
    <scope>NUCLEOTIDE SEQUENCE [LARGE SCALE GENOMIC DNA]</scope>
    <source>
        <strain evidence="1">CECT 8628</strain>
    </source>
</reference>
<dbReference type="Proteomes" id="UP000539265">
    <property type="component" value="Unassembled WGS sequence"/>
</dbReference>